<feature type="transmembrane region" description="Helical" evidence="7">
    <location>
        <begin position="209"/>
        <end position="233"/>
    </location>
</feature>
<feature type="transmembrane region" description="Helical" evidence="7">
    <location>
        <begin position="447"/>
        <end position="465"/>
    </location>
</feature>
<dbReference type="PIRSF" id="PIRSF006060">
    <property type="entry name" value="AA_transporter"/>
    <property type="match status" value="1"/>
</dbReference>
<proteinExistence type="predicted"/>
<dbReference type="PANTHER" id="PTHR42770">
    <property type="entry name" value="AMINO ACID TRANSPORTER-RELATED"/>
    <property type="match status" value="1"/>
</dbReference>
<evidence type="ECO:0000256" key="6">
    <source>
        <dbReference type="SAM" id="MobiDB-lite"/>
    </source>
</evidence>
<feature type="transmembrane region" description="Helical" evidence="7">
    <location>
        <begin position="62"/>
        <end position="81"/>
    </location>
</feature>
<evidence type="ECO:0000256" key="4">
    <source>
        <dbReference type="ARBA" id="ARBA00022989"/>
    </source>
</evidence>
<dbReference type="InterPro" id="IPR050367">
    <property type="entry name" value="APC_superfamily"/>
</dbReference>
<feature type="transmembrane region" description="Helical" evidence="7">
    <location>
        <begin position="141"/>
        <end position="159"/>
    </location>
</feature>
<feature type="transmembrane region" description="Helical" evidence="7">
    <location>
        <begin position="30"/>
        <end position="50"/>
    </location>
</feature>
<dbReference type="Proteomes" id="UP001589667">
    <property type="component" value="Unassembled WGS sequence"/>
</dbReference>
<evidence type="ECO:0000313" key="9">
    <source>
        <dbReference type="Proteomes" id="UP001589667"/>
    </source>
</evidence>
<feature type="transmembrane region" description="Helical" evidence="7">
    <location>
        <begin position="413"/>
        <end position="435"/>
    </location>
</feature>
<evidence type="ECO:0000256" key="1">
    <source>
        <dbReference type="ARBA" id="ARBA00004651"/>
    </source>
</evidence>
<dbReference type="InterPro" id="IPR002293">
    <property type="entry name" value="AA/rel_permease1"/>
</dbReference>
<keyword evidence="2" id="KW-1003">Cell membrane</keyword>
<keyword evidence="9" id="KW-1185">Reference proteome</keyword>
<sequence>MSSTPTPTPDQPVDDRSGGLARGRLGTFDIFFFVVAAAAPLAVMAGAAPLAFRLGGIGAPGAYLFSGIVYILCAAGFTAFARHVRNAGAFSAFIGRGLGRTAGGAAAFVALLSYALICAGFYGFLGFYAASTFNPMIGIELHWSVYALAGLAVVAVLGYRQIDIGARVLAVLMILEVLILAVIAVAVLATEGTSNFSIEPFAPGNVFNLASGGMFVLALGAFIGFESTAIYAEEARSPERTVPRATYFAVGFLAVFYAFIAWIAVAALDVDGLVEYSLSDVFQGLYFMLAESYLGAWASTVMGLLIVTSILAATIAFHNATSRYLFSLGRDGFLPARLGVTHPRFRSPARASLVTTIVSLMLISLTVTFSADPYLVLLLWTNGVGIVGVVALQAVCMVAVIRFFARDRRGHGVFRVLVAPLLGVIGLVAGLVLMVTNLELLTGRTDWVNWALMLSLVVAAVVGAFRARRLGGGGAGDAGDAERADAEPGGERRRALGMSTKK</sequence>
<evidence type="ECO:0000256" key="5">
    <source>
        <dbReference type="ARBA" id="ARBA00023136"/>
    </source>
</evidence>
<dbReference type="Gene3D" id="1.20.1740.10">
    <property type="entry name" value="Amino acid/polyamine transporter I"/>
    <property type="match status" value="1"/>
</dbReference>
<organism evidence="8 9">
    <name type="scientific">Agromyces lapidis</name>
    <dbReference type="NCBI Taxonomy" id="279574"/>
    <lineage>
        <taxon>Bacteria</taxon>
        <taxon>Bacillati</taxon>
        <taxon>Actinomycetota</taxon>
        <taxon>Actinomycetes</taxon>
        <taxon>Micrococcales</taxon>
        <taxon>Microbacteriaceae</taxon>
        <taxon>Agromyces</taxon>
    </lineage>
</organism>
<evidence type="ECO:0000256" key="2">
    <source>
        <dbReference type="ARBA" id="ARBA00022475"/>
    </source>
</evidence>
<feature type="transmembrane region" description="Helical" evidence="7">
    <location>
        <begin position="294"/>
        <end position="317"/>
    </location>
</feature>
<feature type="region of interest" description="Disordered" evidence="6">
    <location>
        <begin position="472"/>
        <end position="502"/>
    </location>
</feature>
<evidence type="ECO:0000256" key="3">
    <source>
        <dbReference type="ARBA" id="ARBA00022692"/>
    </source>
</evidence>
<evidence type="ECO:0000313" key="8">
    <source>
        <dbReference type="EMBL" id="MFB9643138.1"/>
    </source>
</evidence>
<feature type="compositionally biased region" description="Basic and acidic residues" evidence="6">
    <location>
        <begin position="480"/>
        <end position="494"/>
    </location>
</feature>
<comment type="subcellular location">
    <subcellularLocation>
        <location evidence="1">Cell membrane</location>
        <topology evidence="1">Multi-pass membrane protein</topology>
    </subcellularLocation>
</comment>
<feature type="transmembrane region" description="Helical" evidence="7">
    <location>
        <begin position="102"/>
        <end position="129"/>
    </location>
</feature>
<keyword evidence="5 7" id="KW-0472">Membrane</keyword>
<name>A0ABV5SS21_9MICO</name>
<dbReference type="Pfam" id="PF13520">
    <property type="entry name" value="AA_permease_2"/>
    <property type="match status" value="1"/>
</dbReference>
<keyword evidence="4 7" id="KW-1133">Transmembrane helix</keyword>
<feature type="transmembrane region" description="Helical" evidence="7">
    <location>
        <begin position="377"/>
        <end position="401"/>
    </location>
</feature>
<accession>A0ABV5SS21</accession>
<comment type="caution">
    <text evidence="8">The sequence shown here is derived from an EMBL/GenBank/DDBJ whole genome shotgun (WGS) entry which is preliminary data.</text>
</comment>
<keyword evidence="3 7" id="KW-0812">Transmembrane</keyword>
<dbReference type="EMBL" id="JBHMBL010000002">
    <property type="protein sequence ID" value="MFB9643138.1"/>
    <property type="molecule type" value="Genomic_DNA"/>
</dbReference>
<evidence type="ECO:0000256" key="7">
    <source>
        <dbReference type="SAM" id="Phobius"/>
    </source>
</evidence>
<feature type="transmembrane region" description="Helical" evidence="7">
    <location>
        <begin position="351"/>
        <end position="371"/>
    </location>
</feature>
<feature type="transmembrane region" description="Helical" evidence="7">
    <location>
        <begin position="168"/>
        <end position="189"/>
    </location>
</feature>
<dbReference type="PANTHER" id="PTHR42770:SF16">
    <property type="entry name" value="AMINO ACID PERMEASE"/>
    <property type="match status" value="1"/>
</dbReference>
<reference evidence="8 9" key="1">
    <citation type="submission" date="2024-09" db="EMBL/GenBank/DDBJ databases">
        <authorList>
            <person name="Sun Q."/>
            <person name="Mori K."/>
        </authorList>
    </citation>
    <scope>NUCLEOTIDE SEQUENCE [LARGE SCALE GENOMIC DNA]</scope>
    <source>
        <strain evidence="8 9">JCM 14321</strain>
    </source>
</reference>
<feature type="transmembrane region" description="Helical" evidence="7">
    <location>
        <begin position="245"/>
        <end position="268"/>
    </location>
</feature>
<protein>
    <submittedName>
        <fullName evidence="8">APC family permease</fullName>
    </submittedName>
</protein>
<gene>
    <name evidence="8" type="ORF">ACFFQV_12650</name>
</gene>
<dbReference type="RefSeq" id="WP_157422205.1">
    <property type="nucleotide sequence ID" value="NZ_BAAANI010000002.1"/>
</dbReference>